<dbReference type="PROSITE" id="PS50994">
    <property type="entry name" value="INTEGRASE"/>
    <property type="match status" value="1"/>
</dbReference>
<dbReference type="EMBL" id="JANAVB010037532">
    <property type="protein sequence ID" value="KAJ6801896.1"/>
    <property type="molecule type" value="Genomic_DNA"/>
</dbReference>
<sequence length="496" mass="57391">MSEAHNSQYSIHPGSTKMYKDLRQTFWWHGMKREVARFVLRCLVCQQVKTEHQRTAGLLQPLPIPKWKWEHLTMDFVTGLPRTQRGNNAIWVIVDRLTKSAHFLPFRVGQSTEVLAEMYMRQIVRQHGVPVSIVSDRDTRFTSHFWKSLQESLGTKLKFSSAYHPQTDGQSERTIQTLEDMLRACTLDFGGAWNDHLHLVEFSYNNSYHDSIKMAPFEALYGRKCRSPVCWTDVGERQLLGPELVTQTVDIIKAIRSHLQAAQDRQKMWADKHRRILEFQPGEHVFLKISPTKGTIRFGTRGKLSPRYIGPFDILEKVGNVSYRLALPPALEGAHNVFHVSQLRRYVPDTSHILDHSEITIGPTLRIEQRPVGILDRRDKILHNRVIPLVRVRGAGILLEIQLGRRKKTCGSNTRIYSLRQVSNHIASLIISNSEDGIFLRRVDLSHSKYYYYYYYYLLLSCVNLSCGLDFFFFLFCHVVSLHPTPTHNPSPTPYP</sequence>
<organism evidence="4 5">
    <name type="scientific">Iris pallida</name>
    <name type="common">Sweet iris</name>
    <dbReference type="NCBI Taxonomy" id="29817"/>
    <lineage>
        <taxon>Eukaryota</taxon>
        <taxon>Viridiplantae</taxon>
        <taxon>Streptophyta</taxon>
        <taxon>Embryophyta</taxon>
        <taxon>Tracheophyta</taxon>
        <taxon>Spermatophyta</taxon>
        <taxon>Magnoliopsida</taxon>
        <taxon>Liliopsida</taxon>
        <taxon>Asparagales</taxon>
        <taxon>Iridaceae</taxon>
        <taxon>Iridoideae</taxon>
        <taxon>Irideae</taxon>
        <taxon>Iris</taxon>
    </lineage>
</organism>
<dbReference type="EMBL" id="JANAVB010040218">
    <property type="protein sequence ID" value="KAJ6798851.1"/>
    <property type="molecule type" value="Genomic_DNA"/>
</dbReference>
<reference evidence="4" key="2">
    <citation type="submission" date="2023-04" db="EMBL/GenBank/DDBJ databases">
        <authorList>
            <person name="Bruccoleri R.E."/>
            <person name="Oakeley E.J."/>
            <person name="Faust A.-M."/>
            <person name="Dessus-Babus S."/>
            <person name="Altorfer M."/>
            <person name="Burckhardt D."/>
            <person name="Oertli M."/>
            <person name="Naumann U."/>
            <person name="Petersen F."/>
            <person name="Wong J."/>
        </authorList>
    </citation>
    <scope>NUCLEOTIDE SEQUENCE</scope>
    <source>
        <strain evidence="4">GSM-AAB239-AS_SAM_17_03QT</strain>
        <tissue evidence="4">Leaf</tissue>
    </source>
</reference>
<dbReference type="InterPro" id="IPR036397">
    <property type="entry name" value="RNaseH_sf"/>
</dbReference>
<dbReference type="Pfam" id="PF00665">
    <property type="entry name" value="rve"/>
    <property type="match status" value="1"/>
</dbReference>
<dbReference type="Pfam" id="PF17921">
    <property type="entry name" value="Integrase_H2C2"/>
    <property type="match status" value="1"/>
</dbReference>
<gene>
    <name evidence="4" type="ORF">M6B38_195955</name>
    <name evidence="3" type="ORF">M6B38_211300</name>
</gene>
<keyword evidence="5" id="KW-1185">Reference proteome</keyword>
<dbReference type="Pfam" id="PF24626">
    <property type="entry name" value="SH3_Tf2-1"/>
    <property type="match status" value="1"/>
</dbReference>
<evidence type="ECO:0000256" key="1">
    <source>
        <dbReference type="SAM" id="Phobius"/>
    </source>
</evidence>
<evidence type="ECO:0000259" key="2">
    <source>
        <dbReference type="PROSITE" id="PS50994"/>
    </source>
</evidence>
<dbReference type="PANTHER" id="PTHR45835">
    <property type="entry name" value="YALI0A06105P"/>
    <property type="match status" value="1"/>
</dbReference>
<dbReference type="Gene3D" id="1.10.340.70">
    <property type="match status" value="1"/>
</dbReference>
<protein>
    <recommendedName>
        <fullName evidence="2">Integrase catalytic domain-containing protein</fullName>
    </recommendedName>
</protein>
<accession>A0AAX6ECV0</accession>
<dbReference type="InterPro" id="IPR041588">
    <property type="entry name" value="Integrase_H2C2"/>
</dbReference>
<name>A0AAX6ECV0_IRIPA</name>
<dbReference type="Proteomes" id="UP001140949">
    <property type="component" value="Unassembled WGS sequence"/>
</dbReference>
<feature type="transmembrane region" description="Helical" evidence="1">
    <location>
        <begin position="454"/>
        <end position="476"/>
    </location>
</feature>
<dbReference type="GO" id="GO:0015074">
    <property type="term" value="P:DNA integration"/>
    <property type="evidence" value="ECO:0007669"/>
    <property type="project" value="InterPro"/>
</dbReference>
<reference evidence="4" key="1">
    <citation type="journal article" date="2023" name="GigaByte">
        <title>Genome assembly of the bearded iris, Iris pallida Lam.</title>
        <authorList>
            <person name="Bruccoleri R.E."/>
            <person name="Oakeley E.J."/>
            <person name="Faust A.M.E."/>
            <person name="Altorfer M."/>
            <person name="Dessus-Babus S."/>
            <person name="Burckhardt D."/>
            <person name="Oertli M."/>
            <person name="Naumann U."/>
            <person name="Petersen F."/>
            <person name="Wong J."/>
        </authorList>
    </citation>
    <scope>NUCLEOTIDE SEQUENCE</scope>
    <source>
        <strain evidence="4">GSM-AAB239-AS_SAM_17_03QT</strain>
    </source>
</reference>
<keyword evidence="1" id="KW-0812">Transmembrane</keyword>
<dbReference type="PANTHER" id="PTHR45835:SF99">
    <property type="entry name" value="CHROMO DOMAIN-CONTAINING PROTEIN-RELATED"/>
    <property type="match status" value="1"/>
</dbReference>
<evidence type="ECO:0000313" key="5">
    <source>
        <dbReference type="Proteomes" id="UP001140949"/>
    </source>
</evidence>
<dbReference type="Gene3D" id="3.30.420.10">
    <property type="entry name" value="Ribonuclease H-like superfamily/Ribonuclease H"/>
    <property type="match status" value="1"/>
</dbReference>
<dbReference type="AlphaFoldDB" id="A0AAX6ECV0"/>
<dbReference type="InterPro" id="IPR056924">
    <property type="entry name" value="SH3_Tf2-1"/>
</dbReference>
<evidence type="ECO:0000313" key="3">
    <source>
        <dbReference type="EMBL" id="KAJ6798851.1"/>
    </source>
</evidence>
<dbReference type="SUPFAM" id="SSF53098">
    <property type="entry name" value="Ribonuclease H-like"/>
    <property type="match status" value="1"/>
</dbReference>
<keyword evidence="1" id="KW-1133">Transmembrane helix</keyword>
<comment type="caution">
    <text evidence="4">The sequence shown here is derived from an EMBL/GenBank/DDBJ whole genome shotgun (WGS) entry which is preliminary data.</text>
</comment>
<dbReference type="GO" id="GO:0003676">
    <property type="term" value="F:nucleic acid binding"/>
    <property type="evidence" value="ECO:0007669"/>
    <property type="project" value="InterPro"/>
</dbReference>
<keyword evidence="1" id="KW-0472">Membrane</keyword>
<proteinExistence type="predicted"/>
<feature type="domain" description="Integrase catalytic" evidence="2">
    <location>
        <begin position="59"/>
        <end position="224"/>
    </location>
</feature>
<evidence type="ECO:0000313" key="4">
    <source>
        <dbReference type="EMBL" id="KAJ6801896.1"/>
    </source>
</evidence>
<dbReference type="FunFam" id="3.30.420.10:FF:000032">
    <property type="entry name" value="Retrovirus-related Pol polyprotein from transposon 297-like Protein"/>
    <property type="match status" value="1"/>
</dbReference>
<dbReference type="InterPro" id="IPR001584">
    <property type="entry name" value="Integrase_cat-core"/>
</dbReference>
<dbReference type="InterPro" id="IPR012337">
    <property type="entry name" value="RNaseH-like_sf"/>
</dbReference>